<dbReference type="GO" id="GO:0046872">
    <property type="term" value="F:metal ion binding"/>
    <property type="evidence" value="ECO:0007669"/>
    <property type="project" value="UniProtKB-KW"/>
</dbReference>
<feature type="domain" description="LIM zinc-binding" evidence="6">
    <location>
        <begin position="151"/>
        <end position="210"/>
    </location>
</feature>
<dbReference type="InterPro" id="IPR001781">
    <property type="entry name" value="Znf_LIM"/>
</dbReference>
<dbReference type="Ensembl" id="ENSGACT00000069871.1">
    <property type="protein sequence ID" value="ENSGACP00000037513.1"/>
    <property type="gene ID" value="ENSGACG00000003725.2"/>
</dbReference>
<dbReference type="SUPFAM" id="SSF49899">
    <property type="entry name" value="Concanavalin A-like lectins/glucanases"/>
    <property type="match status" value="1"/>
</dbReference>
<dbReference type="InterPro" id="IPR032402">
    <property type="entry name" value="AbLIM_anchor"/>
</dbReference>
<dbReference type="InterPro" id="IPR003879">
    <property type="entry name" value="Butyrophylin_SPRY"/>
</dbReference>
<feature type="domain" description="B30.2/SPRY" evidence="7">
    <location>
        <begin position="704"/>
        <end position="906"/>
    </location>
</feature>
<dbReference type="InterPro" id="IPR006574">
    <property type="entry name" value="PRY"/>
</dbReference>
<evidence type="ECO:0000259" key="6">
    <source>
        <dbReference type="PROSITE" id="PS50023"/>
    </source>
</evidence>
<organism evidence="8 9">
    <name type="scientific">Gasterosteus aculeatus aculeatus</name>
    <name type="common">three-spined stickleback</name>
    <dbReference type="NCBI Taxonomy" id="481459"/>
    <lineage>
        <taxon>Eukaryota</taxon>
        <taxon>Metazoa</taxon>
        <taxon>Chordata</taxon>
        <taxon>Craniata</taxon>
        <taxon>Vertebrata</taxon>
        <taxon>Euteleostomi</taxon>
        <taxon>Actinopterygii</taxon>
        <taxon>Neopterygii</taxon>
        <taxon>Teleostei</taxon>
        <taxon>Neoteleostei</taxon>
        <taxon>Acanthomorphata</taxon>
        <taxon>Eupercaria</taxon>
        <taxon>Perciformes</taxon>
        <taxon>Cottioidei</taxon>
        <taxon>Gasterosteales</taxon>
        <taxon>Gasterosteidae</taxon>
        <taxon>Gasterosteus</taxon>
    </lineage>
</organism>
<dbReference type="PANTHER" id="PTHR24213">
    <property type="entry name" value="ACTIN-BINDING LIM PROTEIN"/>
    <property type="match status" value="1"/>
</dbReference>
<evidence type="ECO:0000256" key="4">
    <source>
        <dbReference type="PROSITE-ProRule" id="PRU00125"/>
    </source>
</evidence>
<accession>A0AAQ4PG97</accession>
<feature type="compositionally biased region" description="Basic and acidic residues" evidence="5">
    <location>
        <begin position="267"/>
        <end position="278"/>
    </location>
</feature>
<dbReference type="GO" id="GO:0051015">
    <property type="term" value="F:actin filament binding"/>
    <property type="evidence" value="ECO:0007669"/>
    <property type="project" value="TreeGrafter"/>
</dbReference>
<dbReference type="Gene3D" id="2.60.120.920">
    <property type="match status" value="1"/>
</dbReference>
<feature type="region of interest" description="Disordered" evidence="5">
    <location>
        <begin position="486"/>
        <end position="538"/>
    </location>
</feature>
<dbReference type="Pfam" id="PF00622">
    <property type="entry name" value="SPRY"/>
    <property type="match status" value="1"/>
</dbReference>
<feature type="compositionally biased region" description="Polar residues" evidence="5">
    <location>
        <begin position="505"/>
        <end position="523"/>
    </location>
</feature>
<dbReference type="InterPro" id="IPR013320">
    <property type="entry name" value="ConA-like_dom_sf"/>
</dbReference>
<keyword evidence="3 4" id="KW-0440">LIM domain</keyword>
<evidence type="ECO:0000313" key="8">
    <source>
        <dbReference type="Ensembl" id="ENSGACP00000037513.1"/>
    </source>
</evidence>
<dbReference type="CDD" id="cd09329">
    <property type="entry name" value="LIM3_abLIM"/>
    <property type="match status" value="1"/>
</dbReference>
<evidence type="ECO:0000256" key="2">
    <source>
        <dbReference type="ARBA" id="ARBA00022833"/>
    </source>
</evidence>
<dbReference type="SMART" id="SM00132">
    <property type="entry name" value="LIM"/>
    <property type="match status" value="4"/>
</dbReference>
<evidence type="ECO:0000256" key="5">
    <source>
        <dbReference type="SAM" id="MobiDB-lite"/>
    </source>
</evidence>
<dbReference type="InterPro" id="IPR051618">
    <property type="entry name" value="Actin-binding_LIM"/>
</dbReference>
<dbReference type="CDD" id="cd09327">
    <property type="entry name" value="LIM1_abLIM"/>
    <property type="match status" value="1"/>
</dbReference>
<dbReference type="GO" id="GO:0001725">
    <property type="term" value="C:stress fiber"/>
    <property type="evidence" value="ECO:0007669"/>
    <property type="project" value="TreeGrafter"/>
</dbReference>
<dbReference type="Proteomes" id="UP000007635">
    <property type="component" value="Chromosome VI"/>
</dbReference>
<dbReference type="SMART" id="SM00589">
    <property type="entry name" value="PRY"/>
    <property type="match status" value="1"/>
</dbReference>
<name>A0AAQ4PG97_GASAC</name>
<dbReference type="FunFam" id="2.10.110.10:FF:000003">
    <property type="entry name" value="actin-binding LIM protein 1 isoform X1"/>
    <property type="match status" value="1"/>
</dbReference>
<reference evidence="8" key="3">
    <citation type="submission" date="2025-09" db="UniProtKB">
        <authorList>
            <consortium name="Ensembl"/>
        </authorList>
    </citation>
    <scope>IDENTIFICATION</scope>
</reference>
<evidence type="ECO:0000259" key="7">
    <source>
        <dbReference type="PROSITE" id="PS50188"/>
    </source>
</evidence>
<dbReference type="PANTHER" id="PTHR24213:SF18">
    <property type="entry name" value="ACTIN-BINDING LIM PROTEIN 1"/>
    <property type="match status" value="1"/>
</dbReference>
<dbReference type="Gene3D" id="2.10.110.10">
    <property type="entry name" value="Cysteine Rich Protein"/>
    <property type="match status" value="4"/>
</dbReference>
<dbReference type="FunFam" id="2.10.110.10:FF:000007">
    <property type="entry name" value="actin-binding LIM protein 1 isoform X1"/>
    <property type="match status" value="1"/>
</dbReference>
<dbReference type="CDD" id="cd09328">
    <property type="entry name" value="LIM2_abLIM"/>
    <property type="match status" value="1"/>
</dbReference>
<dbReference type="PROSITE" id="PS50188">
    <property type="entry name" value="B302_SPRY"/>
    <property type="match status" value="1"/>
</dbReference>
<dbReference type="CDD" id="cd09330">
    <property type="entry name" value="LIM4_abLIM"/>
    <property type="match status" value="1"/>
</dbReference>
<feature type="compositionally biased region" description="Low complexity" evidence="5">
    <location>
        <begin position="279"/>
        <end position="298"/>
    </location>
</feature>
<dbReference type="SMART" id="SM00449">
    <property type="entry name" value="SPRY"/>
    <property type="match status" value="1"/>
</dbReference>
<protein>
    <submittedName>
        <fullName evidence="8">Uncharacterized protein</fullName>
    </submittedName>
</protein>
<keyword evidence="1 4" id="KW-0479">Metal-binding</keyword>
<feature type="domain" description="LIM zinc-binding" evidence="6">
    <location>
        <begin position="84"/>
        <end position="143"/>
    </location>
</feature>
<dbReference type="FunFam" id="2.10.110.10:FF:000024">
    <property type="entry name" value="actin-binding LIM protein 1 isoform X1"/>
    <property type="match status" value="1"/>
</dbReference>
<evidence type="ECO:0000313" key="9">
    <source>
        <dbReference type="Proteomes" id="UP000007635"/>
    </source>
</evidence>
<dbReference type="PROSITE" id="PS00478">
    <property type="entry name" value="LIM_DOMAIN_1"/>
    <property type="match status" value="3"/>
</dbReference>
<feature type="compositionally biased region" description="Basic and acidic residues" evidence="5">
    <location>
        <begin position="357"/>
        <end position="372"/>
    </location>
</feature>
<dbReference type="InterPro" id="IPR003877">
    <property type="entry name" value="SPRY_dom"/>
</dbReference>
<dbReference type="FunFam" id="2.10.110.10:FF:000004">
    <property type="entry name" value="actin-binding LIM protein 1 isoform X1"/>
    <property type="match status" value="1"/>
</dbReference>
<dbReference type="GO" id="GO:0060271">
    <property type="term" value="P:cilium assembly"/>
    <property type="evidence" value="ECO:0007669"/>
    <property type="project" value="TreeGrafter"/>
</dbReference>
<dbReference type="AlphaFoldDB" id="A0AAQ4PG97"/>
<dbReference type="GeneTree" id="ENSGT00950000182850"/>
<dbReference type="SUPFAM" id="SSF57716">
    <property type="entry name" value="Glucocorticoid receptor-like (DNA-binding domain)"/>
    <property type="match status" value="6"/>
</dbReference>
<evidence type="ECO:0000256" key="1">
    <source>
        <dbReference type="ARBA" id="ARBA00022723"/>
    </source>
</evidence>
<dbReference type="InterPro" id="IPR001870">
    <property type="entry name" value="B30.2/SPRY"/>
</dbReference>
<sequence>MVMVKEKVAHAQDTHHHSTEKPLIQCYKCGEPCKGEVLRVQNKHFHLKCFTCKVCGCDLAQGGFFMKNGEYLCTLDYQRMHGTRCNGCGDFVEGEVVTALGKTYHPACFVCTICKRPFPAGDRVTFNGKDCLCQYCVEPMSPGPKDILGSSNCAGCGRDIKNGQALLALDRQWHLGCFKCKACNKVLTGEYISKDGAPYCEKDYQIHFGVQCEACHQFITGKVLEAGDKHYHPSCARCSRCNQMFTEGEEMYLQGSTVWHPGCKNTTRTEERHRERPTRSSSESICSRPGSSIPGSPGHTIYAKVDNEILDYRDLAAIPKVKAIYDIERPDLITYEPLYTTSLDEREESRQSVGELHTARRERSPLPDDKCSRNMSPTPSVECSYDRRERVLQRSTSQGSIGSPVYNRHGYTPTLSRSPQHFHRPDQGSNIYRKPPIYKLHGSEGRRRSREEEEEEALKRKQLHEEHLSKIQSGLGKLILKEEMEKEQIRERHGRSLSAQRYDPKQTNCDADPTSPTKTNSLPSYGRNGLHRPQSTDFTQYNSYGDMCGGGREFQETLQNHQECLKRQREAVKYRLKKLAARQSEITKKSSVIRESIIQKYQEIQAVLGEDLRRTLSHLEMEERAAVSALDGLMEKNCSLIQEIEQDLARLTMSMDETYIEPDTMDMGTLKGVMDVLNRMDPSSVSLDDVKSDQILSLTKNMLLLISSQTPIIKNITQSYSSEVHLDPKTAHPKLVISPQGDSATYADTWQQLPDLPERFDTTLNVMSSQGFSFGRHYWEIDVTGKTYWELGVTYPNIPRKGPTEDCWLGRGDESWCVELFDGEYTAWHGGVPHKLPLTKRFCRIGVLCSFPAGSVTFLEADNMTPLFSFCVGTFSDRLHLALCPGHDHCGTNAEPVVICNAPSLL</sequence>
<reference evidence="8 9" key="1">
    <citation type="journal article" date="2021" name="G3 (Bethesda)">
        <title>Improved contiguity of the threespine stickleback genome using long-read sequencing.</title>
        <authorList>
            <person name="Nath S."/>
            <person name="Shaw D.E."/>
            <person name="White M.A."/>
        </authorList>
    </citation>
    <scope>NUCLEOTIDE SEQUENCE [LARGE SCALE GENOMIC DNA]</scope>
    <source>
        <strain evidence="8 9">Lake Benthic</strain>
    </source>
</reference>
<feature type="compositionally biased region" description="Basic and acidic residues" evidence="5">
    <location>
        <begin position="441"/>
        <end position="469"/>
    </location>
</feature>
<feature type="domain" description="LIM zinc-binding" evidence="6">
    <location>
        <begin position="24"/>
        <end position="83"/>
    </location>
</feature>
<dbReference type="PROSITE" id="PS50023">
    <property type="entry name" value="LIM_DOMAIN_2"/>
    <property type="match status" value="3"/>
</dbReference>
<feature type="region of interest" description="Disordered" evidence="5">
    <location>
        <begin position="344"/>
        <end position="469"/>
    </location>
</feature>
<keyword evidence="2 4" id="KW-0862">Zinc</keyword>
<proteinExistence type="predicted"/>
<keyword evidence="9" id="KW-1185">Reference proteome</keyword>
<dbReference type="Pfam" id="PF00412">
    <property type="entry name" value="LIM"/>
    <property type="match status" value="4"/>
</dbReference>
<evidence type="ECO:0000256" key="3">
    <source>
        <dbReference type="ARBA" id="ARBA00023038"/>
    </source>
</evidence>
<dbReference type="Pfam" id="PF13765">
    <property type="entry name" value="PRY"/>
    <property type="match status" value="1"/>
</dbReference>
<dbReference type="Pfam" id="PF16182">
    <property type="entry name" value="AbLIM_anchor"/>
    <property type="match status" value="2"/>
</dbReference>
<dbReference type="GO" id="GO:0030032">
    <property type="term" value="P:lamellipodium assembly"/>
    <property type="evidence" value="ECO:0007669"/>
    <property type="project" value="TreeGrafter"/>
</dbReference>
<reference evidence="8" key="2">
    <citation type="submission" date="2025-08" db="UniProtKB">
        <authorList>
            <consortium name="Ensembl"/>
        </authorList>
    </citation>
    <scope>IDENTIFICATION</scope>
</reference>
<dbReference type="PRINTS" id="PR01407">
    <property type="entry name" value="BUTYPHLNCDUF"/>
</dbReference>
<feature type="region of interest" description="Disordered" evidence="5">
    <location>
        <begin position="266"/>
        <end position="299"/>
    </location>
</feature>
<dbReference type="InterPro" id="IPR043136">
    <property type="entry name" value="B30.2/SPRY_sf"/>
</dbReference>